<comment type="caution">
    <text evidence="1">The sequence shown here is derived from an EMBL/GenBank/DDBJ whole genome shotgun (WGS) entry which is preliminary data.</text>
</comment>
<sequence length="111" mass="12569">MVTGLFIATCFTPQKEALLDLRKDLRIKDGLFTFKDCPFGPAWMSAQKLSSSCHLGKFNCEAESGKECTFYFAAQPQVLTRATSNVLLHRSFSQTMASKKERWETLAKHDK</sequence>
<name>A0A9P1M5I5_9DINO</name>
<organism evidence="1">
    <name type="scientific">Cladocopium goreaui</name>
    <dbReference type="NCBI Taxonomy" id="2562237"/>
    <lineage>
        <taxon>Eukaryota</taxon>
        <taxon>Sar</taxon>
        <taxon>Alveolata</taxon>
        <taxon>Dinophyceae</taxon>
        <taxon>Suessiales</taxon>
        <taxon>Symbiodiniaceae</taxon>
        <taxon>Cladocopium</taxon>
    </lineage>
</organism>
<dbReference type="EMBL" id="CAMXCT030006789">
    <property type="protein sequence ID" value="CAL4807406.1"/>
    <property type="molecule type" value="Genomic_DNA"/>
</dbReference>
<protein>
    <submittedName>
        <fullName evidence="1">Uncharacterized protein</fullName>
    </submittedName>
</protein>
<proteinExistence type="predicted"/>
<gene>
    <name evidence="1" type="ORF">C1SCF055_LOCUS44540</name>
</gene>
<evidence type="ECO:0000313" key="1">
    <source>
        <dbReference type="EMBL" id="CAI4020094.1"/>
    </source>
</evidence>
<evidence type="ECO:0000313" key="3">
    <source>
        <dbReference type="Proteomes" id="UP001152797"/>
    </source>
</evidence>
<dbReference type="AlphaFoldDB" id="A0A9P1M5I5"/>
<dbReference type="Proteomes" id="UP001152797">
    <property type="component" value="Unassembled WGS sequence"/>
</dbReference>
<evidence type="ECO:0000313" key="2">
    <source>
        <dbReference type="EMBL" id="CAL4807406.1"/>
    </source>
</evidence>
<dbReference type="EMBL" id="CAMXCT020006789">
    <property type="protein sequence ID" value="CAL1173469.1"/>
    <property type="molecule type" value="Genomic_DNA"/>
</dbReference>
<dbReference type="EMBL" id="CAMXCT010006789">
    <property type="protein sequence ID" value="CAI4020094.1"/>
    <property type="molecule type" value="Genomic_DNA"/>
</dbReference>
<reference evidence="2 3" key="2">
    <citation type="submission" date="2024-05" db="EMBL/GenBank/DDBJ databases">
        <authorList>
            <person name="Chen Y."/>
            <person name="Shah S."/>
            <person name="Dougan E. K."/>
            <person name="Thang M."/>
            <person name="Chan C."/>
        </authorList>
    </citation>
    <scope>NUCLEOTIDE SEQUENCE [LARGE SCALE GENOMIC DNA]</scope>
</reference>
<accession>A0A9P1M5I5</accession>
<keyword evidence="3" id="KW-1185">Reference proteome</keyword>
<reference evidence="1" key="1">
    <citation type="submission" date="2022-10" db="EMBL/GenBank/DDBJ databases">
        <authorList>
            <person name="Chen Y."/>
            <person name="Dougan E. K."/>
            <person name="Chan C."/>
            <person name="Rhodes N."/>
            <person name="Thang M."/>
        </authorList>
    </citation>
    <scope>NUCLEOTIDE SEQUENCE</scope>
</reference>